<feature type="region of interest" description="Disordered" evidence="1">
    <location>
        <begin position="85"/>
        <end position="107"/>
    </location>
</feature>
<name>A0A8H6XHU7_9AGAR</name>
<organism evidence="2 3">
    <name type="scientific">Mycena sanguinolenta</name>
    <dbReference type="NCBI Taxonomy" id="230812"/>
    <lineage>
        <taxon>Eukaryota</taxon>
        <taxon>Fungi</taxon>
        <taxon>Dikarya</taxon>
        <taxon>Basidiomycota</taxon>
        <taxon>Agaricomycotina</taxon>
        <taxon>Agaricomycetes</taxon>
        <taxon>Agaricomycetidae</taxon>
        <taxon>Agaricales</taxon>
        <taxon>Marasmiineae</taxon>
        <taxon>Mycenaceae</taxon>
        <taxon>Mycena</taxon>
    </lineage>
</organism>
<dbReference type="Proteomes" id="UP000623467">
    <property type="component" value="Unassembled WGS sequence"/>
</dbReference>
<evidence type="ECO:0000313" key="3">
    <source>
        <dbReference type="Proteomes" id="UP000623467"/>
    </source>
</evidence>
<keyword evidence="3" id="KW-1185">Reference proteome</keyword>
<evidence type="ECO:0000313" key="2">
    <source>
        <dbReference type="EMBL" id="KAF7340640.1"/>
    </source>
</evidence>
<sequence length="107" mass="11308">MHSHLAIPSLARYAYLLPLYLSSHRASHSRCSPSLRAPLALLPLALFPVCPFFLSPALPALPPSLPPSPLAFFNYWSHPFSVRASGTGTTKATCSSSGSGASPSTTE</sequence>
<dbReference type="AlphaFoldDB" id="A0A8H6XHU7"/>
<comment type="caution">
    <text evidence="2">The sequence shown here is derived from an EMBL/GenBank/DDBJ whole genome shotgun (WGS) entry which is preliminary data.</text>
</comment>
<reference evidence="2" key="1">
    <citation type="submission" date="2020-05" db="EMBL/GenBank/DDBJ databases">
        <title>Mycena genomes resolve the evolution of fungal bioluminescence.</title>
        <authorList>
            <person name="Tsai I.J."/>
        </authorList>
    </citation>
    <scope>NUCLEOTIDE SEQUENCE</scope>
    <source>
        <strain evidence="2">160909Yilan</strain>
    </source>
</reference>
<gene>
    <name evidence="2" type="ORF">MSAN_02135900</name>
</gene>
<evidence type="ECO:0000256" key="1">
    <source>
        <dbReference type="SAM" id="MobiDB-lite"/>
    </source>
</evidence>
<accession>A0A8H6XHU7</accession>
<protein>
    <submittedName>
        <fullName evidence="2">Uncharacterized protein</fullName>
    </submittedName>
</protein>
<proteinExistence type="predicted"/>
<dbReference type="EMBL" id="JACAZH010000030">
    <property type="protein sequence ID" value="KAF7340640.1"/>
    <property type="molecule type" value="Genomic_DNA"/>
</dbReference>